<dbReference type="SUPFAM" id="SSF51206">
    <property type="entry name" value="cAMP-binding domain-like"/>
    <property type="match status" value="2"/>
</dbReference>
<dbReference type="PROSITE" id="PS00889">
    <property type="entry name" value="CNMP_BINDING_2"/>
    <property type="match status" value="2"/>
</dbReference>
<dbReference type="AlphaFoldDB" id="A0A0L0DVL1"/>
<keyword evidence="5" id="KW-0406">Ion transport</keyword>
<keyword evidence="4" id="KW-1133">Transmembrane helix</keyword>
<evidence type="ECO:0000313" key="11">
    <source>
        <dbReference type="Proteomes" id="UP000054408"/>
    </source>
</evidence>
<dbReference type="OrthoDB" id="421226at2759"/>
<dbReference type="PROSITE" id="PS50042">
    <property type="entry name" value="CNMP_BINDING_3"/>
    <property type="match status" value="2"/>
</dbReference>
<keyword evidence="11" id="KW-1185">Reference proteome</keyword>
<evidence type="ECO:0000256" key="7">
    <source>
        <dbReference type="ARBA" id="ARBA00023286"/>
    </source>
</evidence>
<dbReference type="Gene3D" id="2.60.120.10">
    <property type="entry name" value="Jelly Rolls"/>
    <property type="match status" value="2"/>
</dbReference>
<dbReference type="RefSeq" id="XP_013752664.1">
    <property type="nucleotide sequence ID" value="XM_013897210.1"/>
</dbReference>
<evidence type="ECO:0000256" key="5">
    <source>
        <dbReference type="ARBA" id="ARBA00023065"/>
    </source>
</evidence>
<dbReference type="PANTHER" id="PTHR45638">
    <property type="entry name" value="CYCLIC NUCLEOTIDE-GATED CATION CHANNEL SUBUNIT A"/>
    <property type="match status" value="1"/>
</dbReference>
<proteinExistence type="predicted"/>
<dbReference type="GeneID" id="25570368"/>
<evidence type="ECO:0000259" key="9">
    <source>
        <dbReference type="PROSITE" id="PS50042"/>
    </source>
</evidence>
<dbReference type="InterPro" id="IPR050866">
    <property type="entry name" value="CNG_cation_channel"/>
</dbReference>
<gene>
    <name evidence="10" type="ORF">AMSG_12454</name>
</gene>
<dbReference type="STRING" id="461836.A0A0L0DVL1"/>
<dbReference type="InterPro" id="IPR000595">
    <property type="entry name" value="cNMP-bd_dom"/>
</dbReference>
<dbReference type="Pfam" id="PF00027">
    <property type="entry name" value="cNMP_binding"/>
    <property type="match status" value="2"/>
</dbReference>
<evidence type="ECO:0000256" key="2">
    <source>
        <dbReference type="ARBA" id="ARBA00022448"/>
    </source>
</evidence>
<dbReference type="PANTHER" id="PTHR45638:SF11">
    <property type="entry name" value="CYCLIC NUCLEOTIDE-GATED CATION CHANNEL SUBUNIT A"/>
    <property type="match status" value="1"/>
</dbReference>
<dbReference type="SMART" id="SM00100">
    <property type="entry name" value="cNMP"/>
    <property type="match status" value="1"/>
</dbReference>
<dbReference type="Proteomes" id="UP000054408">
    <property type="component" value="Unassembled WGS sequence"/>
</dbReference>
<reference evidence="10 11" key="1">
    <citation type="submission" date="2010-05" db="EMBL/GenBank/DDBJ databases">
        <title>The Genome Sequence of Thecamonas trahens ATCC 50062.</title>
        <authorList>
            <consortium name="The Broad Institute Genome Sequencing Platform"/>
            <person name="Russ C."/>
            <person name="Cuomo C."/>
            <person name="Shea T."/>
            <person name="Young S.K."/>
            <person name="Zeng Q."/>
            <person name="Koehrsen M."/>
            <person name="Haas B."/>
            <person name="Borodovsky M."/>
            <person name="Guigo R."/>
            <person name="Alvarado L."/>
            <person name="Berlin A."/>
            <person name="Bochicchio J."/>
            <person name="Borenstein D."/>
            <person name="Chapman S."/>
            <person name="Chen Z."/>
            <person name="Freedman E."/>
            <person name="Gellesch M."/>
            <person name="Goldberg J."/>
            <person name="Griggs A."/>
            <person name="Gujja S."/>
            <person name="Heilman E."/>
            <person name="Heiman D."/>
            <person name="Hepburn T."/>
            <person name="Howarth C."/>
            <person name="Jen D."/>
            <person name="Larson L."/>
            <person name="Mehta T."/>
            <person name="Park D."/>
            <person name="Pearson M."/>
            <person name="Roberts A."/>
            <person name="Saif S."/>
            <person name="Shenoy N."/>
            <person name="Sisk P."/>
            <person name="Stolte C."/>
            <person name="Sykes S."/>
            <person name="Thomson T."/>
            <person name="Walk T."/>
            <person name="White J."/>
            <person name="Yandava C."/>
            <person name="Burger G."/>
            <person name="Gray M.W."/>
            <person name="Holland P.W.H."/>
            <person name="King N."/>
            <person name="Lang F.B.F."/>
            <person name="Roger A.J."/>
            <person name="Ruiz-Trillo I."/>
            <person name="Lander E."/>
            <person name="Nusbaum C."/>
        </authorList>
    </citation>
    <scope>NUCLEOTIDE SEQUENCE [LARGE SCALE GENOMIC DNA]</scope>
    <source>
        <strain evidence="10 11">ATCC 50062</strain>
    </source>
</reference>
<feature type="domain" description="Cyclic nucleotide-binding" evidence="9">
    <location>
        <begin position="1"/>
        <end position="59"/>
    </location>
</feature>
<protein>
    <recommendedName>
        <fullName evidence="9">Cyclic nucleotide-binding domain-containing protein</fullName>
    </recommendedName>
</protein>
<dbReference type="EMBL" id="GL349516">
    <property type="protein sequence ID" value="KNC56212.1"/>
    <property type="molecule type" value="Genomic_DNA"/>
</dbReference>
<keyword evidence="3" id="KW-0812">Transmembrane</keyword>
<dbReference type="GO" id="GO:0016020">
    <property type="term" value="C:membrane"/>
    <property type="evidence" value="ECO:0007669"/>
    <property type="project" value="UniProtKB-SubCell"/>
</dbReference>
<evidence type="ECO:0000256" key="8">
    <source>
        <dbReference type="ARBA" id="ARBA00023303"/>
    </source>
</evidence>
<comment type="subcellular location">
    <subcellularLocation>
        <location evidence="1">Membrane</location>
        <topology evidence="1">Multi-pass membrane protein</topology>
    </subcellularLocation>
</comment>
<evidence type="ECO:0000256" key="6">
    <source>
        <dbReference type="ARBA" id="ARBA00023136"/>
    </source>
</evidence>
<dbReference type="InterPro" id="IPR018488">
    <property type="entry name" value="cNMP-bd_CS"/>
</dbReference>
<name>A0A0L0DVL1_THETB</name>
<evidence type="ECO:0000256" key="3">
    <source>
        <dbReference type="ARBA" id="ARBA00022692"/>
    </source>
</evidence>
<keyword evidence="7" id="KW-1071">Ligand-gated ion channel</keyword>
<keyword evidence="6" id="KW-0472">Membrane</keyword>
<feature type="domain" description="Cyclic nucleotide-binding" evidence="9">
    <location>
        <begin position="195"/>
        <end position="294"/>
    </location>
</feature>
<evidence type="ECO:0000256" key="4">
    <source>
        <dbReference type="ARBA" id="ARBA00022989"/>
    </source>
</evidence>
<keyword evidence="2" id="KW-0813">Transport</keyword>
<dbReference type="PROSITE" id="PS00888">
    <property type="entry name" value="CNMP_BINDING_1"/>
    <property type="match status" value="1"/>
</dbReference>
<dbReference type="eggNOG" id="ENOG502T2AI">
    <property type="taxonomic scope" value="Eukaryota"/>
</dbReference>
<sequence>MGEGECFGEIAVLIEGKRTASIVAETYVEAYELSKEALVAALEHYPEQKKALVRVGEERLINDMKKARKAARAVQLPDHPMDEYARRVKVVAELVAEAVSERRAGEAHERAKELVAIAGAAMAQVPERLSWLRGATGTARNQLRALLESIFGDGPPKRKRPDLDEVASGCTELAQAARAMVFTVEMGECLLRVPFLAKTDEAFRDALLRESTVHDYDDNAKLINAGEAGHELFFLVDGAVEVILPNGARVGNLVTGEYFGENGVFSDALRTASVWAITPVTAAVLTRDGLERVFAARADGEALRASIVEQHDNETKTIEFERLSLRRRFKESLRVLAAEIWARSLRSFRGWSRPSSQTWPDSMAGCSRPFRKFVRV</sequence>
<evidence type="ECO:0000313" key="10">
    <source>
        <dbReference type="EMBL" id="KNC56212.1"/>
    </source>
</evidence>
<dbReference type="GO" id="GO:0005221">
    <property type="term" value="F:intracellularly cyclic nucleotide-activated monoatomic cation channel activity"/>
    <property type="evidence" value="ECO:0007669"/>
    <property type="project" value="InterPro"/>
</dbReference>
<accession>A0A0L0DVL1</accession>
<organism evidence="10 11">
    <name type="scientific">Thecamonas trahens ATCC 50062</name>
    <dbReference type="NCBI Taxonomy" id="461836"/>
    <lineage>
        <taxon>Eukaryota</taxon>
        <taxon>Apusozoa</taxon>
        <taxon>Apusomonadida</taxon>
        <taxon>Apusomonadidae</taxon>
        <taxon>Thecamonas</taxon>
    </lineage>
</organism>
<evidence type="ECO:0000256" key="1">
    <source>
        <dbReference type="ARBA" id="ARBA00004141"/>
    </source>
</evidence>
<dbReference type="InterPro" id="IPR014710">
    <property type="entry name" value="RmlC-like_jellyroll"/>
</dbReference>
<keyword evidence="8" id="KW-0407">Ion channel</keyword>
<dbReference type="CDD" id="cd00038">
    <property type="entry name" value="CAP_ED"/>
    <property type="match status" value="2"/>
</dbReference>
<dbReference type="GO" id="GO:0044877">
    <property type="term" value="F:protein-containing complex binding"/>
    <property type="evidence" value="ECO:0007669"/>
    <property type="project" value="TreeGrafter"/>
</dbReference>
<dbReference type="InterPro" id="IPR018490">
    <property type="entry name" value="cNMP-bd_dom_sf"/>
</dbReference>